<evidence type="ECO:0000313" key="1">
    <source>
        <dbReference type="EMBL" id="GAH49205.1"/>
    </source>
</evidence>
<accession>X1GWH0</accession>
<dbReference type="InterPro" id="IPR025667">
    <property type="entry name" value="SprB_repeat"/>
</dbReference>
<protein>
    <recommendedName>
        <fullName evidence="2">PKD domain-containing protein</fullName>
    </recommendedName>
</protein>
<organism evidence="1">
    <name type="scientific">marine sediment metagenome</name>
    <dbReference type="NCBI Taxonomy" id="412755"/>
    <lineage>
        <taxon>unclassified sequences</taxon>
        <taxon>metagenomes</taxon>
        <taxon>ecological metagenomes</taxon>
    </lineage>
</organism>
<reference evidence="1" key="1">
    <citation type="journal article" date="2014" name="Front. Microbiol.">
        <title>High frequency of phylogenetically diverse reductive dehalogenase-homologous genes in deep subseafloor sedimentary metagenomes.</title>
        <authorList>
            <person name="Kawai M."/>
            <person name="Futagami T."/>
            <person name="Toyoda A."/>
            <person name="Takaki Y."/>
            <person name="Nishi S."/>
            <person name="Hori S."/>
            <person name="Arai W."/>
            <person name="Tsubouchi T."/>
            <person name="Morono Y."/>
            <person name="Uchiyama I."/>
            <person name="Ito T."/>
            <person name="Fujiyama A."/>
            <person name="Inagaki F."/>
            <person name="Takami H."/>
        </authorList>
    </citation>
    <scope>NUCLEOTIDE SEQUENCE</scope>
    <source>
        <strain evidence="1">Expedition CK06-06</strain>
    </source>
</reference>
<sequence>TILTCSIAIAEVITNVSCNGNSDGEIDITVTGGTAPYNYNWADGTGTGTVPGDEDQTGLTAGTFNVTVTDANGCTIIGNYTVTEPAALSIAESVTNVSCNGGNDGEIDITVTGGTAPYSYNWADGTGTGTVSGDEDQTGLTAGTFNVTVTDANGCTIIGNYTVTEPAALSIAESVTNVSCNGGNDGEIDITVTGGTAPYSYNWADGTGTGTVSGDEDQTGLTAGTFNVTVTDANGCTIIGNYTVTEPAALSIAESVTNVSCNGGNDGEIDITVTGG</sequence>
<dbReference type="AlphaFoldDB" id="X1GWH0"/>
<feature type="non-terminal residue" evidence="1">
    <location>
        <position position="276"/>
    </location>
</feature>
<dbReference type="Gene3D" id="2.60.40.740">
    <property type="match status" value="3"/>
</dbReference>
<comment type="caution">
    <text evidence="1">The sequence shown here is derived from an EMBL/GenBank/DDBJ whole genome shotgun (WGS) entry which is preliminary data.</text>
</comment>
<name>X1GWH0_9ZZZZ</name>
<evidence type="ECO:0008006" key="2">
    <source>
        <dbReference type="Google" id="ProtNLM"/>
    </source>
</evidence>
<proteinExistence type="predicted"/>
<dbReference type="EMBL" id="BARU01024418">
    <property type="protein sequence ID" value="GAH49205.1"/>
    <property type="molecule type" value="Genomic_DNA"/>
</dbReference>
<gene>
    <name evidence="1" type="ORF">S03H2_39483</name>
</gene>
<dbReference type="Pfam" id="PF13573">
    <property type="entry name" value="SprB"/>
    <property type="match status" value="4"/>
</dbReference>
<feature type="non-terminal residue" evidence="1">
    <location>
        <position position="1"/>
    </location>
</feature>